<gene>
    <name evidence="1" type="ORF">BU16DRAFT_289505</name>
</gene>
<protein>
    <submittedName>
        <fullName evidence="1">Uncharacterized protein</fullName>
    </submittedName>
</protein>
<proteinExistence type="predicted"/>
<sequence length="59" mass="6067">MNVTVLATSTSGHRFAAFHYAGKGCVSVILPALMSLLATDFGSTLTGRDSSFDSSAIAN</sequence>
<evidence type="ECO:0000313" key="2">
    <source>
        <dbReference type="Proteomes" id="UP000799750"/>
    </source>
</evidence>
<accession>A0A6A6R226</accession>
<dbReference type="AlphaFoldDB" id="A0A6A6R226"/>
<reference evidence="1" key="1">
    <citation type="journal article" date="2020" name="Stud. Mycol.">
        <title>101 Dothideomycetes genomes: a test case for predicting lifestyles and emergence of pathogens.</title>
        <authorList>
            <person name="Haridas S."/>
            <person name="Albert R."/>
            <person name="Binder M."/>
            <person name="Bloem J."/>
            <person name="Labutti K."/>
            <person name="Salamov A."/>
            <person name="Andreopoulos B."/>
            <person name="Baker S."/>
            <person name="Barry K."/>
            <person name="Bills G."/>
            <person name="Bluhm B."/>
            <person name="Cannon C."/>
            <person name="Castanera R."/>
            <person name="Culley D."/>
            <person name="Daum C."/>
            <person name="Ezra D."/>
            <person name="Gonzalez J."/>
            <person name="Henrissat B."/>
            <person name="Kuo A."/>
            <person name="Liang C."/>
            <person name="Lipzen A."/>
            <person name="Lutzoni F."/>
            <person name="Magnuson J."/>
            <person name="Mondo S."/>
            <person name="Nolan M."/>
            <person name="Ohm R."/>
            <person name="Pangilinan J."/>
            <person name="Park H.-J."/>
            <person name="Ramirez L."/>
            <person name="Alfaro M."/>
            <person name="Sun H."/>
            <person name="Tritt A."/>
            <person name="Yoshinaga Y."/>
            <person name="Zwiers L.-H."/>
            <person name="Turgeon B."/>
            <person name="Goodwin S."/>
            <person name="Spatafora J."/>
            <person name="Crous P."/>
            <person name="Grigoriev I."/>
        </authorList>
    </citation>
    <scope>NUCLEOTIDE SEQUENCE</scope>
    <source>
        <strain evidence="1">CBS 269.34</strain>
    </source>
</reference>
<name>A0A6A6R226_9PEZI</name>
<organism evidence="1 2">
    <name type="scientific">Lophium mytilinum</name>
    <dbReference type="NCBI Taxonomy" id="390894"/>
    <lineage>
        <taxon>Eukaryota</taxon>
        <taxon>Fungi</taxon>
        <taxon>Dikarya</taxon>
        <taxon>Ascomycota</taxon>
        <taxon>Pezizomycotina</taxon>
        <taxon>Dothideomycetes</taxon>
        <taxon>Pleosporomycetidae</taxon>
        <taxon>Mytilinidiales</taxon>
        <taxon>Mytilinidiaceae</taxon>
        <taxon>Lophium</taxon>
    </lineage>
</organism>
<keyword evidence="2" id="KW-1185">Reference proteome</keyword>
<dbReference type="Proteomes" id="UP000799750">
    <property type="component" value="Unassembled WGS sequence"/>
</dbReference>
<evidence type="ECO:0000313" key="1">
    <source>
        <dbReference type="EMBL" id="KAF2498304.1"/>
    </source>
</evidence>
<dbReference type="EMBL" id="MU004185">
    <property type="protein sequence ID" value="KAF2498304.1"/>
    <property type="molecule type" value="Genomic_DNA"/>
</dbReference>